<reference evidence="2" key="1">
    <citation type="submission" date="2021-01" db="EMBL/GenBank/DDBJ databases">
        <authorList>
            <person name="Corre E."/>
            <person name="Pelletier E."/>
            <person name="Niang G."/>
            <person name="Scheremetjew M."/>
            <person name="Finn R."/>
            <person name="Kale V."/>
            <person name="Holt S."/>
            <person name="Cochrane G."/>
            <person name="Meng A."/>
            <person name="Brown T."/>
            <person name="Cohen L."/>
        </authorList>
    </citation>
    <scope>NUCLEOTIDE SEQUENCE</scope>
    <source>
        <strain evidence="2">CCMP3105</strain>
    </source>
</reference>
<evidence type="ECO:0000256" key="1">
    <source>
        <dbReference type="SAM" id="Phobius"/>
    </source>
</evidence>
<keyword evidence="1" id="KW-0472">Membrane</keyword>
<keyword evidence="1" id="KW-1133">Transmembrane helix</keyword>
<keyword evidence="1" id="KW-0812">Transmembrane</keyword>
<sequence length="139" mass="15555">MYSYVFTFAVLMSVMTNTCQYFFWHQPQKPDFWSRWAPLALLVCATLLLLVAPLKNLVVNVCMASFRRSGFDSTIEHALDLAYLPAFSTRLMQVYTFLGYTIMLWSAALQVDLPSKFGTLLRASRARAAGAAPPAAEAC</sequence>
<dbReference type="EMBL" id="HBNR01054460">
    <property type="protein sequence ID" value="CAE4620377.1"/>
    <property type="molecule type" value="Transcribed_RNA"/>
</dbReference>
<feature type="transmembrane region" description="Helical" evidence="1">
    <location>
        <begin position="36"/>
        <end position="54"/>
    </location>
</feature>
<proteinExistence type="predicted"/>
<organism evidence="2">
    <name type="scientific">Alexandrium monilatum</name>
    <dbReference type="NCBI Taxonomy" id="311494"/>
    <lineage>
        <taxon>Eukaryota</taxon>
        <taxon>Sar</taxon>
        <taxon>Alveolata</taxon>
        <taxon>Dinophyceae</taxon>
        <taxon>Gonyaulacales</taxon>
        <taxon>Pyrocystaceae</taxon>
        <taxon>Alexandrium</taxon>
    </lineage>
</organism>
<name>A0A7S4RPN9_9DINO</name>
<feature type="transmembrane region" description="Helical" evidence="1">
    <location>
        <begin position="6"/>
        <end position="24"/>
    </location>
</feature>
<evidence type="ECO:0000313" key="2">
    <source>
        <dbReference type="EMBL" id="CAE4620377.1"/>
    </source>
</evidence>
<gene>
    <name evidence="2" type="ORF">AMON00008_LOCUS38254</name>
</gene>
<dbReference type="AlphaFoldDB" id="A0A7S4RPN9"/>
<accession>A0A7S4RPN9</accession>
<protein>
    <submittedName>
        <fullName evidence="2">Uncharacterized protein</fullName>
    </submittedName>
</protein>